<accession>A0A239XJE4</accession>
<feature type="domain" description="N-acetyltransferase" evidence="1">
    <location>
        <begin position="22"/>
        <end position="171"/>
    </location>
</feature>
<dbReference type="SUPFAM" id="SSF55729">
    <property type="entry name" value="Acyl-CoA N-acyltransferases (Nat)"/>
    <property type="match status" value="1"/>
</dbReference>
<dbReference type="Gene3D" id="3.40.630.30">
    <property type="match status" value="1"/>
</dbReference>
<proteinExistence type="predicted"/>
<gene>
    <name evidence="2" type="ORF">SAMEA4412677_01570</name>
</gene>
<dbReference type="PROSITE" id="PS51186">
    <property type="entry name" value="GNAT"/>
    <property type="match status" value="1"/>
</dbReference>
<evidence type="ECO:0000259" key="1">
    <source>
        <dbReference type="PROSITE" id="PS51186"/>
    </source>
</evidence>
<dbReference type="InterPro" id="IPR000182">
    <property type="entry name" value="GNAT_dom"/>
</dbReference>
<evidence type="ECO:0000313" key="2">
    <source>
        <dbReference type="EMBL" id="SNV46048.1"/>
    </source>
</evidence>
<dbReference type="Proteomes" id="UP000215196">
    <property type="component" value="Chromosome 1"/>
</dbReference>
<dbReference type="PANTHER" id="PTHR43792">
    <property type="entry name" value="GNAT FAMILY, PUTATIVE (AFU_ORTHOLOGUE AFUA_3G00765)-RELATED-RELATED"/>
    <property type="match status" value="1"/>
</dbReference>
<reference evidence="2 3" key="1">
    <citation type="submission" date="2017-06" db="EMBL/GenBank/DDBJ databases">
        <authorList>
            <consortium name="Pathogen Informatics"/>
        </authorList>
    </citation>
    <scope>NUCLEOTIDE SEQUENCE [LARGE SCALE GENOMIC DNA]</scope>
    <source>
        <strain evidence="2 3">NCTC13490</strain>
    </source>
</reference>
<dbReference type="InterPro" id="IPR051531">
    <property type="entry name" value="N-acetyltransferase"/>
</dbReference>
<keyword evidence="3" id="KW-1185">Reference proteome</keyword>
<dbReference type="EMBL" id="LT906465">
    <property type="protein sequence ID" value="SNV46048.1"/>
    <property type="molecule type" value="Genomic_DNA"/>
</dbReference>
<protein>
    <submittedName>
        <fullName evidence="2">Acetyltransferase (GNAT) family</fullName>
    </submittedName>
</protein>
<sequence>MKTNFETERLYLRPTSLDDADINLKLLNTEEFKKYVGDRNVNTLDESREYLKNRNLPQIEKLGYGNFTLIKKDTGEKIGSCGLFHREGLDVVDIGFAFLPEYLGKGYGYEAASRILRAGFEEYGLQKISAITVKENVASQKLIEKLGLKFQKIVRIPNDPEDLLYYEVSKQEWQKNN</sequence>
<dbReference type="GO" id="GO:0016747">
    <property type="term" value="F:acyltransferase activity, transferring groups other than amino-acyl groups"/>
    <property type="evidence" value="ECO:0007669"/>
    <property type="project" value="InterPro"/>
</dbReference>
<dbReference type="Pfam" id="PF13302">
    <property type="entry name" value="Acetyltransf_3"/>
    <property type="match status" value="1"/>
</dbReference>
<dbReference type="KEGG" id="ctak:4412677_01570"/>
<dbReference type="PANTHER" id="PTHR43792:SF1">
    <property type="entry name" value="N-ACETYLTRANSFERASE DOMAIN-CONTAINING PROTEIN"/>
    <property type="match status" value="1"/>
</dbReference>
<organism evidence="2 3">
    <name type="scientific">Chryseobacterium taklimakanense</name>
    <dbReference type="NCBI Taxonomy" id="536441"/>
    <lineage>
        <taxon>Bacteria</taxon>
        <taxon>Pseudomonadati</taxon>
        <taxon>Bacteroidota</taxon>
        <taxon>Flavobacteriia</taxon>
        <taxon>Flavobacteriales</taxon>
        <taxon>Weeksellaceae</taxon>
        <taxon>Chryseobacterium group</taxon>
        <taxon>Chryseobacterium</taxon>
    </lineage>
</organism>
<evidence type="ECO:0000313" key="3">
    <source>
        <dbReference type="Proteomes" id="UP000215196"/>
    </source>
</evidence>
<dbReference type="RefSeq" id="WP_095072075.1">
    <property type="nucleotide sequence ID" value="NZ_JAKRDQ010000001.1"/>
</dbReference>
<name>A0A239XJE4_9FLAO</name>
<dbReference type="AlphaFoldDB" id="A0A239XJE4"/>
<keyword evidence="2" id="KW-0808">Transferase</keyword>
<dbReference type="InterPro" id="IPR016181">
    <property type="entry name" value="Acyl_CoA_acyltransferase"/>
</dbReference>